<dbReference type="EMBL" id="AAEW02000006">
    <property type="protein sequence ID" value="EAT16200.1"/>
    <property type="molecule type" value="Genomic_DNA"/>
</dbReference>
<dbReference type="InterPro" id="IPR036259">
    <property type="entry name" value="MFS_trans_sf"/>
</dbReference>
<evidence type="ECO:0000313" key="3">
    <source>
        <dbReference type="Proteomes" id="UP000005695"/>
    </source>
</evidence>
<accession>Q1K108</accession>
<feature type="transmembrane region" description="Helical" evidence="1">
    <location>
        <begin position="134"/>
        <end position="154"/>
    </location>
</feature>
<comment type="caution">
    <text evidence="2">The sequence shown here is derived from an EMBL/GenBank/DDBJ whole genome shotgun (WGS) entry which is preliminary data.</text>
</comment>
<name>Q1K108_DESA6</name>
<dbReference type="SUPFAM" id="SSF103473">
    <property type="entry name" value="MFS general substrate transporter"/>
    <property type="match status" value="1"/>
</dbReference>
<feature type="transmembrane region" description="Helical" evidence="1">
    <location>
        <begin position="42"/>
        <end position="65"/>
    </location>
</feature>
<feature type="transmembrane region" description="Helical" evidence="1">
    <location>
        <begin position="72"/>
        <end position="91"/>
    </location>
</feature>
<feature type="transmembrane region" description="Helical" evidence="1">
    <location>
        <begin position="12"/>
        <end position="36"/>
    </location>
</feature>
<keyword evidence="1" id="KW-0812">Transmembrane</keyword>
<reference evidence="2" key="1">
    <citation type="submission" date="2006-05" db="EMBL/GenBank/DDBJ databases">
        <title>Annotation of the draft genome assembly of Desulfuromonas acetoxidans DSM 684.</title>
        <authorList>
            <consortium name="US DOE Joint Genome Institute (JGI-ORNL)"/>
            <person name="Larimer F."/>
            <person name="Land M."/>
            <person name="Hauser L."/>
        </authorList>
    </citation>
    <scope>NUCLEOTIDE SEQUENCE [LARGE SCALE GENOMIC DNA]</scope>
    <source>
        <strain evidence="2">DSM 684</strain>
    </source>
</reference>
<protein>
    <submittedName>
        <fullName evidence="2">Uncharacterized protein</fullName>
    </submittedName>
</protein>
<keyword evidence="1" id="KW-1133">Transmembrane helix</keyword>
<keyword evidence="1" id="KW-0472">Membrane</keyword>
<keyword evidence="3" id="KW-1185">Reference proteome</keyword>
<proteinExistence type="predicted"/>
<evidence type="ECO:0000256" key="1">
    <source>
        <dbReference type="SAM" id="Phobius"/>
    </source>
</evidence>
<sequence>MMDNDRLRRISLYSVGLFLAISALFAIITVISGSFGAFEIRVLVTTTVIAGASICSLCCSAYLVATQRRWPAVSGIVLAMIAAVLGIYGAWGDVDVDTYWRSVGIFTVWAIGFAHALALLMVRLEPHFQWLRVSTVVTISANALVFTTMIVTGYDDDAVFKLIAVLSILAALETLLIPIMAKISARRERTKTTPDLELFRQEGGGYCDRHGRHYAVQLLDDGVEDSSHGRL</sequence>
<evidence type="ECO:0000313" key="2">
    <source>
        <dbReference type="EMBL" id="EAT16200.1"/>
    </source>
</evidence>
<gene>
    <name evidence="2" type="ORF">Dace_1664</name>
</gene>
<dbReference type="Proteomes" id="UP000005695">
    <property type="component" value="Unassembled WGS sequence"/>
</dbReference>
<dbReference type="OrthoDB" id="3578663at2"/>
<dbReference type="RefSeq" id="WP_005999408.1">
    <property type="nucleotide sequence ID" value="NZ_AAEW02000006.1"/>
</dbReference>
<feature type="transmembrane region" description="Helical" evidence="1">
    <location>
        <begin position="103"/>
        <end position="122"/>
    </location>
</feature>
<reference evidence="2" key="2">
    <citation type="submission" date="2006-05" db="EMBL/GenBank/DDBJ databases">
        <title>Sequencing of the draft genome and assembly of Desulfuromonas acetoxidans DSM 684.</title>
        <authorList>
            <consortium name="US DOE Joint Genome Institute (JGI-PGF)"/>
            <person name="Copeland A."/>
            <person name="Lucas S."/>
            <person name="Lapidus A."/>
            <person name="Barry K."/>
            <person name="Detter J.C."/>
            <person name="Glavina del Rio T."/>
            <person name="Hammon N."/>
            <person name="Israni S."/>
            <person name="Dalin E."/>
            <person name="Tice H."/>
            <person name="Bruce D."/>
            <person name="Pitluck S."/>
            <person name="Richardson P."/>
        </authorList>
    </citation>
    <scope>NUCLEOTIDE SEQUENCE [LARGE SCALE GENOMIC DNA]</scope>
    <source>
        <strain evidence="2">DSM 684</strain>
    </source>
</reference>
<dbReference type="AlphaFoldDB" id="Q1K108"/>
<organism evidence="2 3">
    <name type="scientific">Desulfuromonas acetoxidans (strain DSM 684 / 11070)</name>
    <dbReference type="NCBI Taxonomy" id="281689"/>
    <lineage>
        <taxon>Bacteria</taxon>
        <taxon>Pseudomonadati</taxon>
        <taxon>Thermodesulfobacteriota</taxon>
        <taxon>Desulfuromonadia</taxon>
        <taxon>Desulfuromonadales</taxon>
        <taxon>Desulfuromonadaceae</taxon>
        <taxon>Desulfuromonas</taxon>
    </lineage>
</organism>
<feature type="transmembrane region" description="Helical" evidence="1">
    <location>
        <begin position="160"/>
        <end position="181"/>
    </location>
</feature>